<sequence>MLASSTISGSAIANCTFLPNLPKLRASRAIWYDSQEPVPPAPTSQKSIESACLIIKDEACK</sequence>
<evidence type="ECO:0000313" key="1">
    <source>
        <dbReference type="EMBL" id="MFB2880634.1"/>
    </source>
</evidence>
<dbReference type="RefSeq" id="WP_413273708.1">
    <property type="nucleotide sequence ID" value="NZ_JBHFNQ010000206.1"/>
</dbReference>
<accession>A0ABV4XD60</accession>
<protein>
    <submittedName>
        <fullName evidence="1">Uncharacterized protein</fullName>
    </submittedName>
</protein>
<dbReference type="Proteomes" id="UP001576774">
    <property type="component" value="Unassembled WGS sequence"/>
</dbReference>
<reference evidence="1 2" key="1">
    <citation type="submission" date="2024-09" db="EMBL/GenBank/DDBJ databases">
        <title>Floridaenema gen nov. (Aerosakkonemataceae, Aerosakkonematales ord. nov., Cyanobacteria) from benthic tropical and subtropical fresh waters, with the description of four new species.</title>
        <authorList>
            <person name="Moretto J.A."/>
            <person name="Berthold D.E."/>
            <person name="Lefler F.W."/>
            <person name="Huang I.-S."/>
            <person name="Laughinghouse H. IV."/>
        </authorList>
    </citation>
    <scope>NUCLEOTIDE SEQUENCE [LARGE SCALE GENOMIC DNA]</scope>
    <source>
        <strain evidence="1 2">BLCC-F46</strain>
    </source>
</reference>
<comment type="caution">
    <text evidence="1">The sequence shown here is derived from an EMBL/GenBank/DDBJ whole genome shotgun (WGS) entry which is preliminary data.</text>
</comment>
<proteinExistence type="predicted"/>
<organism evidence="1 2">
    <name type="scientific">Floridaenema aerugineum BLCC-F46</name>
    <dbReference type="NCBI Taxonomy" id="3153654"/>
    <lineage>
        <taxon>Bacteria</taxon>
        <taxon>Bacillati</taxon>
        <taxon>Cyanobacteriota</taxon>
        <taxon>Cyanophyceae</taxon>
        <taxon>Oscillatoriophycideae</taxon>
        <taxon>Aerosakkonematales</taxon>
        <taxon>Aerosakkonemataceae</taxon>
        <taxon>Floridanema</taxon>
        <taxon>Floridanema aerugineum</taxon>
    </lineage>
</organism>
<evidence type="ECO:0000313" key="2">
    <source>
        <dbReference type="Proteomes" id="UP001576774"/>
    </source>
</evidence>
<name>A0ABV4XD60_9CYAN</name>
<keyword evidence="2" id="KW-1185">Reference proteome</keyword>
<gene>
    <name evidence="1" type="ORF">ACE1CC_27615</name>
</gene>
<dbReference type="EMBL" id="JBHFNQ010000206">
    <property type="protein sequence ID" value="MFB2880634.1"/>
    <property type="molecule type" value="Genomic_DNA"/>
</dbReference>